<protein>
    <submittedName>
        <fullName evidence="2">Uncharacterized protein</fullName>
    </submittedName>
</protein>
<name>A0A4V2DC40_9SPHI</name>
<sequence>MEITTQSHPLRTITLRFDRSKTAPEFEILALQYYQEIHERTWEMKQRINKGRLPIRGFCIQVEELEGLLEEAKAKFKHLQAAYETNPYKPTIRIQLIRMLAEIHAFMDRFLPELVTLTKDYYGDEEYLFAQDKWMEDTAFPQFRTIFENYDDCSVDMVFFDEDLDDFKGSLGLVRKQQGRYYDEMDALVDSYTDLNERLEDFFEAVDNFDQTLWTPRPLHVRK</sequence>
<evidence type="ECO:0000313" key="2">
    <source>
        <dbReference type="EMBL" id="RZF60158.1"/>
    </source>
</evidence>
<dbReference type="Proteomes" id="UP000292855">
    <property type="component" value="Unassembled WGS sequence"/>
</dbReference>
<evidence type="ECO:0000256" key="1">
    <source>
        <dbReference type="SAM" id="Coils"/>
    </source>
</evidence>
<reference evidence="2 3" key="1">
    <citation type="submission" date="2019-02" db="EMBL/GenBank/DDBJ databases">
        <authorList>
            <person name="Li Y."/>
        </authorList>
    </citation>
    <scope>NUCLEOTIDE SEQUENCE [LARGE SCALE GENOMIC DNA]</scope>
    <source>
        <strain evidence="2 3">30C10-4-7</strain>
    </source>
</reference>
<keyword evidence="3" id="KW-1185">Reference proteome</keyword>
<keyword evidence="1" id="KW-0175">Coiled coil</keyword>
<organism evidence="2 3">
    <name type="scientific">Sphingobacterium corticibacterium</name>
    <dbReference type="NCBI Taxonomy" id="2484746"/>
    <lineage>
        <taxon>Bacteria</taxon>
        <taxon>Pseudomonadati</taxon>
        <taxon>Bacteroidota</taxon>
        <taxon>Sphingobacteriia</taxon>
        <taxon>Sphingobacteriales</taxon>
        <taxon>Sphingobacteriaceae</taxon>
        <taxon>Sphingobacterium</taxon>
    </lineage>
</organism>
<feature type="coiled-coil region" evidence="1">
    <location>
        <begin position="55"/>
        <end position="82"/>
    </location>
</feature>
<dbReference type="EMBL" id="SGIT01000002">
    <property type="protein sequence ID" value="RZF60158.1"/>
    <property type="molecule type" value="Genomic_DNA"/>
</dbReference>
<evidence type="ECO:0000313" key="3">
    <source>
        <dbReference type="Proteomes" id="UP000292855"/>
    </source>
</evidence>
<dbReference type="RefSeq" id="WP_130142076.1">
    <property type="nucleotide sequence ID" value="NZ_SGIT01000002.1"/>
</dbReference>
<dbReference type="OrthoDB" id="707630at2"/>
<gene>
    <name evidence="2" type="ORF">EWE74_13660</name>
</gene>
<dbReference type="AlphaFoldDB" id="A0A4V2DC40"/>
<proteinExistence type="predicted"/>
<accession>A0A4V2DC40</accession>
<comment type="caution">
    <text evidence="2">The sequence shown here is derived from an EMBL/GenBank/DDBJ whole genome shotgun (WGS) entry which is preliminary data.</text>
</comment>